<evidence type="ECO:0000313" key="13">
    <source>
        <dbReference type="Proteomes" id="UP001196413"/>
    </source>
</evidence>
<dbReference type="Proteomes" id="UP001196413">
    <property type="component" value="Unassembled WGS sequence"/>
</dbReference>
<reference evidence="12" key="1">
    <citation type="submission" date="2021-06" db="EMBL/GenBank/DDBJ databases">
        <title>Parelaphostrongylus tenuis whole genome reference sequence.</title>
        <authorList>
            <person name="Garwood T.J."/>
            <person name="Larsen P.A."/>
            <person name="Fountain-Jones N.M."/>
            <person name="Garbe J.R."/>
            <person name="Macchietto M.G."/>
            <person name="Kania S.A."/>
            <person name="Gerhold R.W."/>
            <person name="Richards J.E."/>
            <person name="Wolf T.M."/>
        </authorList>
    </citation>
    <scope>NUCLEOTIDE SEQUENCE</scope>
    <source>
        <strain evidence="12">MNPRO001-30</strain>
        <tissue evidence="12">Meninges</tissue>
    </source>
</reference>
<name>A0AAD5R7J1_PARTN</name>
<gene>
    <name evidence="12" type="ORF">KIN20_032974</name>
</gene>
<comment type="cofactor">
    <cofactor evidence="1">
        <name>FMN</name>
        <dbReference type="ChEBI" id="CHEBI:58210"/>
    </cofactor>
</comment>
<keyword evidence="5" id="KW-0963">Cytoplasm</keyword>
<keyword evidence="7" id="KW-0288">FMN</keyword>
<comment type="similarity">
    <text evidence="4">Belongs to the MMACHC family.</text>
</comment>
<comment type="caution">
    <text evidence="12">The sequence shown here is derived from an EMBL/GenBank/DDBJ whole genome shotgun (WGS) entry which is preliminary data.</text>
</comment>
<evidence type="ECO:0000256" key="8">
    <source>
        <dbReference type="ARBA" id="ARBA00022827"/>
    </source>
</evidence>
<keyword evidence="9" id="KW-0521">NADP</keyword>
<evidence type="ECO:0000256" key="1">
    <source>
        <dbReference type="ARBA" id="ARBA00001917"/>
    </source>
</evidence>
<dbReference type="EMBL" id="JAHQIW010006910">
    <property type="protein sequence ID" value="KAJ1371097.1"/>
    <property type="molecule type" value="Genomic_DNA"/>
</dbReference>
<dbReference type="GO" id="GO:0071949">
    <property type="term" value="F:FAD binding"/>
    <property type="evidence" value="ECO:0007669"/>
    <property type="project" value="TreeGrafter"/>
</dbReference>
<evidence type="ECO:0000313" key="12">
    <source>
        <dbReference type="EMBL" id="KAJ1371097.1"/>
    </source>
</evidence>
<dbReference type="PANTHER" id="PTHR31457:SF2">
    <property type="entry name" value="CYANOCOBALAMIN REDUCTASE _ ALKYLCOBALAMIN DEALKYLASE"/>
    <property type="match status" value="1"/>
</dbReference>
<protein>
    <recommendedName>
        <fullName evidence="11">Cyanocobalamin reductase (cyanide-eliminating)</fullName>
    </recommendedName>
</protein>
<evidence type="ECO:0000256" key="10">
    <source>
        <dbReference type="ARBA" id="ARBA00023002"/>
    </source>
</evidence>
<comment type="cofactor">
    <cofactor evidence="2">
        <name>FAD</name>
        <dbReference type="ChEBI" id="CHEBI:57692"/>
    </cofactor>
</comment>
<sequence length="71" mass="7994">MSHTSDVTCGSVYLVKEVIDGELPIEDGFETHLFKIGDYNNAVDTHFKLPYDENAAGILIISTPDMFRRFV</sequence>
<dbReference type="PANTHER" id="PTHR31457">
    <property type="entry name" value="METHYLMALONIC ACIDURIA AND HOMOCYSTINURIA TYPE C PROTEIN"/>
    <property type="match status" value="1"/>
</dbReference>
<evidence type="ECO:0000256" key="2">
    <source>
        <dbReference type="ARBA" id="ARBA00001974"/>
    </source>
</evidence>
<dbReference type="AlphaFoldDB" id="A0AAD5R7J1"/>
<evidence type="ECO:0000256" key="9">
    <source>
        <dbReference type="ARBA" id="ARBA00022857"/>
    </source>
</evidence>
<evidence type="ECO:0000256" key="6">
    <source>
        <dbReference type="ARBA" id="ARBA00022630"/>
    </source>
</evidence>
<dbReference type="InterPro" id="IPR032037">
    <property type="entry name" value="MMACHC"/>
</dbReference>
<evidence type="ECO:0000256" key="11">
    <source>
        <dbReference type="ARBA" id="ARBA00031313"/>
    </source>
</evidence>
<keyword evidence="8" id="KW-0274">FAD</keyword>
<dbReference type="Pfam" id="PF16690">
    <property type="entry name" value="MMACHC"/>
    <property type="match status" value="1"/>
</dbReference>
<evidence type="ECO:0000256" key="5">
    <source>
        <dbReference type="ARBA" id="ARBA00022490"/>
    </source>
</evidence>
<accession>A0AAD5R7J1</accession>
<dbReference type="GO" id="GO:0032451">
    <property type="term" value="F:demethylase activity"/>
    <property type="evidence" value="ECO:0007669"/>
    <property type="project" value="TreeGrafter"/>
</dbReference>
<evidence type="ECO:0000256" key="4">
    <source>
        <dbReference type="ARBA" id="ARBA00007762"/>
    </source>
</evidence>
<dbReference type="GO" id="GO:0009235">
    <property type="term" value="P:cobalamin metabolic process"/>
    <property type="evidence" value="ECO:0007669"/>
    <property type="project" value="TreeGrafter"/>
</dbReference>
<dbReference type="GO" id="GO:0033787">
    <property type="term" value="F:cyanocobalamin reductase (cyanide-eliminating) (NADP+) activity"/>
    <property type="evidence" value="ECO:0007669"/>
    <property type="project" value="TreeGrafter"/>
</dbReference>
<evidence type="ECO:0000256" key="3">
    <source>
        <dbReference type="ARBA" id="ARBA00004496"/>
    </source>
</evidence>
<comment type="subcellular location">
    <subcellularLocation>
        <location evidence="3">Cytoplasm</location>
    </subcellularLocation>
</comment>
<keyword evidence="10" id="KW-0560">Oxidoreductase</keyword>
<keyword evidence="13" id="KW-1185">Reference proteome</keyword>
<dbReference type="GO" id="GO:0005737">
    <property type="term" value="C:cytoplasm"/>
    <property type="evidence" value="ECO:0007669"/>
    <property type="project" value="UniProtKB-SubCell"/>
</dbReference>
<keyword evidence="6" id="KW-0285">Flavoprotein</keyword>
<proteinExistence type="inferred from homology"/>
<evidence type="ECO:0000256" key="7">
    <source>
        <dbReference type="ARBA" id="ARBA00022643"/>
    </source>
</evidence>
<organism evidence="12 13">
    <name type="scientific">Parelaphostrongylus tenuis</name>
    <name type="common">Meningeal worm</name>
    <dbReference type="NCBI Taxonomy" id="148309"/>
    <lineage>
        <taxon>Eukaryota</taxon>
        <taxon>Metazoa</taxon>
        <taxon>Ecdysozoa</taxon>
        <taxon>Nematoda</taxon>
        <taxon>Chromadorea</taxon>
        <taxon>Rhabditida</taxon>
        <taxon>Rhabditina</taxon>
        <taxon>Rhabditomorpha</taxon>
        <taxon>Strongyloidea</taxon>
        <taxon>Metastrongylidae</taxon>
        <taxon>Parelaphostrongylus</taxon>
    </lineage>
</organism>